<proteinExistence type="predicted"/>
<accession>A0A4C1ZXU4</accession>
<evidence type="ECO:0000313" key="2">
    <source>
        <dbReference type="Proteomes" id="UP000299102"/>
    </source>
</evidence>
<reference evidence="1 2" key="1">
    <citation type="journal article" date="2019" name="Commun. Biol.">
        <title>The bagworm genome reveals a unique fibroin gene that provides high tensile strength.</title>
        <authorList>
            <person name="Kono N."/>
            <person name="Nakamura H."/>
            <person name="Ohtoshi R."/>
            <person name="Tomita M."/>
            <person name="Numata K."/>
            <person name="Arakawa K."/>
        </authorList>
    </citation>
    <scope>NUCLEOTIDE SEQUENCE [LARGE SCALE GENOMIC DNA]</scope>
</reference>
<keyword evidence="2" id="KW-1185">Reference proteome</keyword>
<name>A0A4C1ZXU4_EUMVA</name>
<organism evidence="1 2">
    <name type="scientific">Eumeta variegata</name>
    <name type="common">Bagworm moth</name>
    <name type="synonym">Eumeta japonica</name>
    <dbReference type="NCBI Taxonomy" id="151549"/>
    <lineage>
        <taxon>Eukaryota</taxon>
        <taxon>Metazoa</taxon>
        <taxon>Ecdysozoa</taxon>
        <taxon>Arthropoda</taxon>
        <taxon>Hexapoda</taxon>
        <taxon>Insecta</taxon>
        <taxon>Pterygota</taxon>
        <taxon>Neoptera</taxon>
        <taxon>Endopterygota</taxon>
        <taxon>Lepidoptera</taxon>
        <taxon>Glossata</taxon>
        <taxon>Ditrysia</taxon>
        <taxon>Tineoidea</taxon>
        <taxon>Psychidae</taxon>
        <taxon>Oiketicinae</taxon>
        <taxon>Eumeta</taxon>
    </lineage>
</organism>
<evidence type="ECO:0000313" key="1">
    <source>
        <dbReference type="EMBL" id="GBP92548.1"/>
    </source>
</evidence>
<comment type="caution">
    <text evidence="1">The sequence shown here is derived from an EMBL/GenBank/DDBJ whole genome shotgun (WGS) entry which is preliminary data.</text>
</comment>
<protein>
    <submittedName>
        <fullName evidence="1">Uncharacterized protein</fullName>
    </submittedName>
</protein>
<dbReference type="AlphaFoldDB" id="A0A4C1ZXU4"/>
<gene>
    <name evidence="1" type="ORF">EVAR_68002_1</name>
</gene>
<sequence length="109" mass="12614">MGLNVMWHGLGMRATFQYNLIRAKNLSRNGAVEISTRFLRGIESKKPDITQTEHMLEAIGELLQGFFGGYRRENRTPYRTLFHYDDILEEIGELCEWSFSRPMGLTLTA</sequence>
<dbReference type="EMBL" id="BGZK01002283">
    <property type="protein sequence ID" value="GBP92548.1"/>
    <property type="molecule type" value="Genomic_DNA"/>
</dbReference>
<dbReference type="Proteomes" id="UP000299102">
    <property type="component" value="Unassembled WGS sequence"/>
</dbReference>